<evidence type="ECO:0000256" key="1">
    <source>
        <dbReference type="ARBA" id="ARBA00009013"/>
    </source>
</evidence>
<dbReference type="Proteomes" id="UP000292564">
    <property type="component" value="Unassembled WGS sequence"/>
</dbReference>
<dbReference type="Pfam" id="PF01740">
    <property type="entry name" value="STAS"/>
    <property type="match status" value="1"/>
</dbReference>
<dbReference type="SUPFAM" id="SSF52091">
    <property type="entry name" value="SpoIIaa-like"/>
    <property type="match status" value="1"/>
</dbReference>
<dbReference type="PROSITE" id="PS50801">
    <property type="entry name" value="STAS"/>
    <property type="match status" value="1"/>
</dbReference>
<organism evidence="4 5">
    <name type="scientific">Krasilnikovia cinnamomea</name>
    <dbReference type="NCBI Taxonomy" id="349313"/>
    <lineage>
        <taxon>Bacteria</taxon>
        <taxon>Bacillati</taxon>
        <taxon>Actinomycetota</taxon>
        <taxon>Actinomycetes</taxon>
        <taxon>Micromonosporales</taxon>
        <taxon>Micromonosporaceae</taxon>
        <taxon>Krasilnikovia</taxon>
    </lineage>
</organism>
<dbReference type="Gene3D" id="3.30.750.24">
    <property type="entry name" value="STAS domain"/>
    <property type="match status" value="1"/>
</dbReference>
<dbReference type="InterPro" id="IPR036513">
    <property type="entry name" value="STAS_dom_sf"/>
</dbReference>
<evidence type="ECO:0000256" key="2">
    <source>
        <dbReference type="RuleBase" id="RU003749"/>
    </source>
</evidence>
<dbReference type="AlphaFoldDB" id="A0A4Q7ZM25"/>
<feature type="domain" description="STAS" evidence="3">
    <location>
        <begin position="3"/>
        <end position="106"/>
    </location>
</feature>
<protein>
    <recommendedName>
        <fullName evidence="2">Anti-sigma factor antagonist</fullName>
    </recommendedName>
</protein>
<dbReference type="CDD" id="cd07043">
    <property type="entry name" value="STAS_anti-anti-sigma_factors"/>
    <property type="match status" value="1"/>
</dbReference>
<comment type="caution">
    <text evidence="4">The sequence shown here is derived from an EMBL/GenBank/DDBJ whole genome shotgun (WGS) entry which is preliminary data.</text>
</comment>
<keyword evidence="5" id="KW-1185">Reference proteome</keyword>
<dbReference type="EMBL" id="SHKY01000001">
    <property type="protein sequence ID" value="RZU51395.1"/>
    <property type="molecule type" value="Genomic_DNA"/>
</dbReference>
<evidence type="ECO:0000313" key="4">
    <source>
        <dbReference type="EMBL" id="RZU51395.1"/>
    </source>
</evidence>
<dbReference type="InterPro" id="IPR002645">
    <property type="entry name" value="STAS_dom"/>
</dbReference>
<dbReference type="GO" id="GO:0043856">
    <property type="term" value="F:anti-sigma factor antagonist activity"/>
    <property type="evidence" value="ECO:0007669"/>
    <property type="project" value="InterPro"/>
</dbReference>
<evidence type="ECO:0000313" key="5">
    <source>
        <dbReference type="Proteomes" id="UP000292564"/>
    </source>
</evidence>
<comment type="similarity">
    <text evidence="1 2">Belongs to the anti-sigma-factor antagonist family.</text>
</comment>
<evidence type="ECO:0000259" key="3">
    <source>
        <dbReference type="PROSITE" id="PS50801"/>
    </source>
</evidence>
<dbReference type="NCBIfam" id="TIGR00377">
    <property type="entry name" value="ant_ant_sig"/>
    <property type="match status" value="1"/>
</dbReference>
<gene>
    <name evidence="4" type="ORF">EV385_3222</name>
</gene>
<name>A0A4Q7ZM25_9ACTN</name>
<dbReference type="InterPro" id="IPR003658">
    <property type="entry name" value="Anti-sigma_ant"/>
</dbReference>
<reference evidence="4 5" key="1">
    <citation type="submission" date="2019-02" db="EMBL/GenBank/DDBJ databases">
        <title>Sequencing the genomes of 1000 actinobacteria strains.</title>
        <authorList>
            <person name="Klenk H.-P."/>
        </authorList>
    </citation>
    <scope>NUCLEOTIDE SEQUENCE [LARGE SCALE GENOMIC DNA]</scope>
    <source>
        <strain evidence="4 5">DSM 45162</strain>
    </source>
</reference>
<sequence length="106" mass="11631">MGFTARVRHTGTIALITMGGMLDTLSGPDFRREVDLAAQHRVDAVVLDMTDVNYLSSGGLRLIAYLRQKWPSGVKISLVGANEAIQRTIRLVGFHYSLEFGDKLPG</sequence>
<dbReference type="PANTHER" id="PTHR33495">
    <property type="entry name" value="ANTI-SIGMA FACTOR ANTAGONIST TM_1081-RELATED-RELATED"/>
    <property type="match status" value="1"/>
</dbReference>
<accession>A0A4Q7ZM25</accession>
<proteinExistence type="inferred from homology"/>
<dbReference type="PANTHER" id="PTHR33495:SF14">
    <property type="entry name" value="ANTI-SIGMA FACTOR ANTAGONIST"/>
    <property type="match status" value="1"/>
</dbReference>